<sequence>MGRICPILNHPLKDGILVDDDALVKFIQKRNVDFLPNELVCRSCKREIIKLYNKKLKKAIELHKSRLHDGSISSYKTSSRASTISENSLTINGSRQSVQHDVTQNGRASNTSTRTDQNLSKTSSIVQNNNHSEISSGKTHAKQTTEISVSSASIRLSTSISNSHSILQENQQNQNNVIVNIPMTNGKEHVTIRKRTIKDFLTVKPKSATEATKILQSKKPDEIPHITCDSEDNDDVVRRLSQQPGTSKAATATVNSNKRPISAIVDSDDDDERLSLNAFNGTRLPHVQPFPPKRKTNPAVTKPLGYDIMNDYIKDVTGG</sequence>
<accession>A0A0L0CIX1</accession>
<dbReference type="OMA" id="HITCDSE"/>
<proteinExistence type="predicted"/>
<protein>
    <submittedName>
        <fullName evidence="2">Uncharacterized protein</fullName>
    </submittedName>
</protein>
<feature type="region of interest" description="Disordered" evidence="1">
    <location>
        <begin position="86"/>
        <end position="143"/>
    </location>
</feature>
<evidence type="ECO:0000313" key="3">
    <source>
        <dbReference type="Proteomes" id="UP000037069"/>
    </source>
</evidence>
<gene>
    <name evidence="2" type="ORF">FF38_03873</name>
</gene>
<dbReference type="EMBL" id="JRES01000423">
    <property type="protein sequence ID" value="KNC31404.1"/>
    <property type="molecule type" value="Genomic_DNA"/>
</dbReference>
<dbReference type="Proteomes" id="UP000037069">
    <property type="component" value="Unassembled WGS sequence"/>
</dbReference>
<dbReference type="OrthoDB" id="8031641at2759"/>
<evidence type="ECO:0000256" key="1">
    <source>
        <dbReference type="SAM" id="MobiDB-lite"/>
    </source>
</evidence>
<dbReference type="AlphaFoldDB" id="A0A0L0CIX1"/>
<keyword evidence="3" id="KW-1185">Reference proteome</keyword>
<organism evidence="2 3">
    <name type="scientific">Lucilia cuprina</name>
    <name type="common">Green bottle fly</name>
    <name type="synonym">Australian sheep blowfly</name>
    <dbReference type="NCBI Taxonomy" id="7375"/>
    <lineage>
        <taxon>Eukaryota</taxon>
        <taxon>Metazoa</taxon>
        <taxon>Ecdysozoa</taxon>
        <taxon>Arthropoda</taxon>
        <taxon>Hexapoda</taxon>
        <taxon>Insecta</taxon>
        <taxon>Pterygota</taxon>
        <taxon>Neoptera</taxon>
        <taxon>Endopterygota</taxon>
        <taxon>Diptera</taxon>
        <taxon>Brachycera</taxon>
        <taxon>Muscomorpha</taxon>
        <taxon>Oestroidea</taxon>
        <taxon>Calliphoridae</taxon>
        <taxon>Luciliinae</taxon>
        <taxon>Lucilia</taxon>
    </lineage>
</organism>
<evidence type="ECO:0000313" key="2">
    <source>
        <dbReference type="EMBL" id="KNC31404.1"/>
    </source>
</evidence>
<name>A0A0L0CIX1_LUCCU</name>
<comment type="caution">
    <text evidence="2">The sequence shown here is derived from an EMBL/GenBank/DDBJ whole genome shotgun (WGS) entry which is preliminary data.</text>
</comment>
<reference evidence="2 3" key="1">
    <citation type="journal article" date="2015" name="Nat. Commun.">
        <title>Lucilia cuprina genome unlocks parasitic fly biology to underpin future interventions.</title>
        <authorList>
            <person name="Anstead C.A."/>
            <person name="Korhonen P.K."/>
            <person name="Young N.D."/>
            <person name="Hall R.S."/>
            <person name="Jex A.R."/>
            <person name="Murali S.C."/>
            <person name="Hughes D.S."/>
            <person name="Lee S.F."/>
            <person name="Perry T."/>
            <person name="Stroehlein A.J."/>
            <person name="Ansell B.R."/>
            <person name="Breugelmans B."/>
            <person name="Hofmann A."/>
            <person name="Qu J."/>
            <person name="Dugan S."/>
            <person name="Lee S.L."/>
            <person name="Chao H."/>
            <person name="Dinh H."/>
            <person name="Han Y."/>
            <person name="Doddapaneni H.V."/>
            <person name="Worley K.C."/>
            <person name="Muzny D.M."/>
            <person name="Ioannidis P."/>
            <person name="Waterhouse R.M."/>
            <person name="Zdobnov E.M."/>
            <person name="James P.J."/>
            <person name="Bagnall N.H."/>
            <person name="Kotze A.C."/>
            <person name="Gibbs R.A."/>
            <person name="Richards S."/>
            <person name="Batterham P."/>
            <person name="Gasser R.B."/>
        </authorList>
    </citation>
    <scope>NUCLEOTIDE SEQUENCE [LARGE SCALE GENOMIC DNA]</scope>
    <source>
        <strain evidence="2 3">LS</strain>
        <tissue evidence="2">Full body</tissue>
    </source>
</reference>